<dbReference type="RefSeq" id="WP_158242444.1">
    <property type="nucleotide sequence ID" value="NZ_PJMY01000002.1"/>
</dbReference>
<comment type="caution">
    <text evidence="2">The sequence shown here is derived from an EMBL/GenBank/DDBJ whole genome shotgun (WGS) entry which is preliminary data.</text>
</comment>
<dbReference type="EMBL" id="PJMY01000002">
    <property type="protein sequence ID" value="PKV99609.1"/>
    <property type="molecule type" value="Genomic_DNA"/>
</dbReference>
<feature type="compositionally biased region" description="Basic residues" evidence="1">
    <location>
        <begin position="1"/>
        <end position="10"/>
    </location>
</feature>
<organism evidence="2 3">
    <name type="scientific">Amycolatopsis echigonensis</name>
    <dbReference type="NCBI Taxonomy" id="2576905"/>
    <lineage>
        <taxon>Bacteria</taxon>
        <taxon>Bacillati</taxon>
        <taxon>Actinomycetota</taxon>
        <taxon>Actinomycetes</taxon>
        <taxon>Pseudonocardiales</taxon>
        <taxon>Pseudonocardiaceae</taxon>
        <taxon>Amycolatopsis</taxon>
    </lineage>
</organism>
<evidence type="ECO:0000313" key="3">
    <source>
        <dbReference type="Proteomes" id="UP000233750"/>
    </source>
</evidence>
<feature type="compositionally biased region" description="Basic and acidic residues" evidence="1">
    <location>
        <begin position="11"/>
        <end position="31"/>
    </location>
</feature>
<keyword evidence="3" id="KW-1185">Reference proteome</keyword>
<proteinExistence type="predicted"/>
<reference evidence="2 3" key="1">
    <citation type="submission" date="2017-12" db="EMBL/GenBank/DDBJ databases">
        <title>Sequencing the genomes of 1000 Actinobacteria strains.</title>
        <authorList>
            <person name="Klenk H.-P."/>
        </authorList>
    </citation>
    <scope>NUCLEOTIDE SEQUENCE [LARGE SCALE GENOMIC DNA]</scope>
    <source>
        <strain evidence="2 3">DSM 45165</strain>
    </source>
</reference>
<accession>A0A2N3X0G8</accession>
<evidence type="ECO:0000313" key="2">
    <source>
        <dbReference type="EMBL" id="PKV99609.1"/>
    </source>
</evidence>
<gene>
    <name evidence="2" type="ORF">ATK30_0591</name>
</gene>
<evidence type="ECO:0000256" key="1">
    <source>
        <dbReference type="SAM" id="MobiDB-lite"/>
    </source>
</evidence>
<protein>
    <submittedName>
        <fullName evidence="2">Uncharacterized protein</fullName>
    </submittedName>
</protein>
<sequence length="55" mass="6000">MTAHARRFGRQCREHFGRPDAARAAEPKPDAEAVPAPEQAAKADQVTEEQVQSGK</sequence>
<feature type="region of interest" description="Disordered" evidence="1">
    <location>
        <begin position="1"/>
        <end position="55"/>
    </location>
</feature>
<dbReference type="Proteomes" id="UP000233750">
    <property type="component" value="Unassembled WGS sequence"/>
</dbReference>
<dbReference type="AlphaFoldDB" id="A0A2N3X0G8"/>
<dbReference type="OrthoDB" id="3638566at2"/>
<name>A0A2N3X0G8_9PSEU</name>